<dbReference type="SUPFAM" id="SSF55920">
    <property type="entry name" value="Creatinase/aminopeptidase"/>
    <property type="match status" value="1"/>
</dbReference>
<name>A0A7J5LGM0_BACSE</name>
<gene>
    <name evidence="1" type="ORF">F9958_02160</name>
</gene>
<protein>
    <recommendedName>
        <fullName evidence="3">Creatinase N-terminal domain-containing protein</fullName>
    </recommendedName>
</protein>
<sequence>METIVIVRNIEYPVYSSPITPPPPSVEELSSRLEHCREMMRQRELTHLLVYGDREHFANLMYLTNFDPRFEEALLIVRLKDKPLILVGNECVGHLGVSPLYVAGELRYERFQTFSLMNQPRNASRRLETILCEEGIGTESYVGMVGWKYFSDSELDAPLYASDIPNYMVDILRTLVPTNRLVNATDLFIAPSYGMRTYLSPYEVAFFEYSNVLGSEAMKSLLENFKVGVTDFEQMQSFHYNGFPLSCHMSIKSHGNQHYGLSSPIGSTICRGEPCSAGIAYWGSNICRAGWVAESEDDLPESAKGYIEEFAVPYFMALREWLRHLRIGTLGGDLYQLIVEMLPFDKFAVSLNPGHLIHLDEWLSSPVYEGSEEVIHSGMYIQIDIIPRSPRFSSSRMEEGIVIADNSLRGAVRKNYPDVYERCMERRQFMESLGFELPEEVLPLSNMAGIIVPFFLKHRSVLSLKK</sequence>
<dbReference type="EMBL" id="WCLE01000003">
    <property type="protein sequence ID" value="KAB5316213.1"/>
    <property type="molecule type" value="Genomic_DNA"/>
</dbReference>
<dbReference type="AlphaFoldDB" id="A0A7J5LGM0"/>
<organism evidence="1 2">
    <name type="scientific">Bacteroides stercoris</name>
    <dbReference type="NCBI Taxonomy" id="46506"/>
    <lineage>
        <taxon>Bacteria</taxon>
        <taxon>Pseudomonadati</taxon>
        <taxon>Bacteroidota</taxon>
        <taxon>Bacteroidia</taxon>
        <taxon>Bacteroidales</taxon>
        <taxon>Bacteroidaceae</taxon>
        <taxon>Bacteroides</taxon>
    </lineage>
</organism>
<reference evidence="1 2" key="1">
    <citation type="journal article" date="2019" name="Nat. Med.">
        <title>A library of human gut bacterial isolates paired with longitudinal multiomics data enables mechanistic microbiome research.</title>
        <authorList>
            <person name="Poyet M."/>
            <person name="Groussin M."/>
            <person name="Gibbons S.M."/>
            <person name="Avila-Pacheco J."/>
            <person name="Jiang X."/>
            <person name="Kearney S.M."/>
            <person name="Perrotta A.R."/>
            <person name="Berdy B."/>
            <person name="Zhao S."/>
            <person name="Lieberman T.D."/>
            <person name="Swanson P.K."/>
            <person name="Smith M."/>
            <person name="Roesemann S."/>
            <person name="Alexander J.E."/>
            <person name="Rich S.A."/>
            <person name="Livny J."/>
            <person name="Vlamakis H."/>
            <person name="Clish C."/>
            <person name="Bullock K."/>
            <person name="Deik A."/>
            <person name="Scott J."/>
            <person name="Pierce K.A."/>
            <person name="Xavier R.J."/>
            <person name="Alm E.J."/>
        </authorList>
    </citation>
    <scope>NUCLEOTIDE SEQUENCE [LARGE SCALE GENOMIC DNA]</scope>
    <source>
        <strain evidence="1 2">BIOML-A6</strain>
    </source>
</reference>
<dbReference type="Proteomes" id="UP000467334">
    <property type="component" value="Unassembled WGS sequence"/>
</dbReference>
<evidence type="ECO:0000313" key="1">
    <source>
        <dbReference type="EMBL" id="KAB5316213.1"/>
    </source>
</evidence>
<evidence type="ECO:0008006" key="3">
    <source>
        <dbReference type="Google" id="ProtNLM"/>
    </source>
</evidence>
<dbReference type="InterPro" id="IPR029149">
    <property type="entry name" value="Creatin/AminoP/Spt16_N"/>
</dbReference>
<evidence type="ECO:0000313" key="2">
    <source>
        <dbReference type="Proteomes" id="UP000467334"/>
    </source>
</evidence>
<dbReference type="RefSeq" id="WP_151871219.1">
    <property type="nucleotide sequence ID" value="NZ_CP081913.1"/>
</dbReference>
<dbReference type="SUPFAM" id="SSF53092">
    <property type="entry name" value="Creatinase/prolidase N-terminal domain"/>
    <property type="match status" value="1"/>
</dbReference>
<comment type="caution">
    <text evidence="1">The sequence shown here is derived from an EMBL/GenBank/DDBJ whole genome shotgun (WGS) entry which is preliminary data.</text>
</comment>
<accession>A0A7J5LGM0</accession>
<dbReference type="InterPro" id="IPR036005">
    <property type="entry name" value="Creatinase/aminopeptidase-like"/>
</dbReference>
<proteinExistence type="predicted"/>